<accession>K2JMU7</accession>
<proteinExistence type="predicted"/>
<reference evidence="1 2" key="1">
    <citation type="journal article" date="2012" name="J. Bacteriol.">
        <title>Genome Sequence of Gallaecimonas xiamenensis Type Strain 3-C-1.</title>
        <authorList>
            <person name="Lai Q."/>
            <person name="Wang L."/>
            <person name="Wang W."/>
            <person name="Shao Z."/>
        </authorList>
    </citation>
    <scope>NUCLEOTIDE SEQUENCE [LARGE SCALE GENOMIC DNA]</scope>
    <source>
        <strain evidence="1 2">3-C-1</strain>
    </source>
</reference>
<evidence type="ECO:0000313" key="2">
    <source>
        <dbReference type="Proteomes" id="UP000006755"/>
    </source>
</evidence>
<comment type="caution">
    <text evidence="1">The sequence shown here is derived from an EMBL/GenBank/DDBJ whole genome shotgun (WGS) entry which is preliminary data.</text>
</comment>
<dbReference type="STRING" id="745411.B3C1_03380"/>
<evidence type="ECO:0000313" key="1">
    <source>
        <dbReference type="EMBL" id="EKE76603.1"/>
    </source>
</evidence>
<dbReference type="eggNOG" id="ENOG5032U96">
    <property type="taxonomic scope" value="Bacteria"/>
</dbReference>
<dbReference type="EMBL" id="AMRI01000004">
    <property type="protein sequence ID" value="EKE76603.1"/>
    <property type="molecule type" value="Genomic_DNA"/>
</dbReference>
<dbReference type="Proteomes" id="UP000006755">
    <property type="component" value="Unassembled WGS sequence"/>
</dbReference>
<organism evidence="1 2">
    <name type="scientific">Gallaecimonas xiamenensis 3-C-1</name>
    <dbReference type="NCBI Taxonomy" id="745411"/>
    <lineage>
        <taxon>Bacteria</taxon>
        <taxon>Pseudomonadati</taxon>
        <taxon>Pseudomonadota</taxon>
        <taxon>Gammaproteobacteria</taxon>
        <taxon>Enterobacterales</taxon>
        <taxon>Gallaecimonadaceae</taxon>
        <taxon>Gallaecimonas</taxon>
    </lineage>
</organism>
<evidence type="ECO:0008006" key="3">
    <source>
        <dbReference type="Google" id="ProtNLM"/>
    </source>
</evidence>
<keyword evidence="2" id="KW-1185">Reference proteome</keyword>
<protein>
    <recommendedName>
        <fullName evidence="3">DUF2867 domain-containing protein</fullName>
    </recommendedName>
</protein>
<dbReference type="AlphaFoldDB" id="K2JMU7"/>
<name>K2JMU7_9GAMM</name>
<sequence length="166" mass="18471">MIVSHSLPEQALLRPYAQSGAYTDCYLMTLPGPVHLAHFVEAFYSSSVFKFERTLLGLALGKKASDQDAAALGRSQVSQFSAWQVEERTDTQLLLRFGDTRSWFMVETAADTSRLYFGSAVLPRKVDVEGKGVFSAGFHLLSGFHHRYSQALLRSALKRLPKVQNA</sequence>
<gene>
    <name evidence="1" type="ORF">B3C1_03380</name>
</gene>